<gene>
    <name evidence="1" type="ORF">JY572_36990</name>
</gene>
<dbReference type="EMBL" id="CP071091">
    <property type="protein sequence ID" value="QSQ13862.1"/>
    <property type="molecule type" value="Genomic_DNA"/>
</dbReference>
<name>A0ABX7N535_9BACT</name>
<dbReference type="Pfam" id="PF19265">
    <property type="entry name" value="DUF5908"/>
    <property type="match status" value="1"/>
</dbReference>
<keyword evidence="2" id="KW-1185">Reference proteome</keyword>
<dbReference type="RefSeq" id="WP_206715664.1">
    <property type="nucleotide sequence ID" value="NZ_CP071091.1"/>
</dbReference>
<evidence type="ECO:0000313" key="2">
    <source>
        <dbReference type="Proteomes" id="UP000663090"/>
    </source>
</evidence>
<proteinExistence type="predicted"/>
<protein>
    <recommendedName>
        <fullName evidence="3">Lipoprotein</fullName>
    </recommendedName>
</protein>
<accession>A0ABX7N535</accession>
<evidence type="ECO:0008006" key="3">
    <source>
        <dbReference type="Google" id="ProtNLM"/>
    </source>
</evidence>
<sequence>MPLIVDEVVITVEVTNAAAGGASPASGGGGGSTEDKQALISECVEQVMELLRQREER</sequence>
<evidence type="ECO:0000313" key="1">
    <source>
        <dbReference type="EMBL" id="QSQ13862.1"/>
    </source>
</evidence>
<reference evidence="1 2" key="1">
    <citation type="submission" date="2021-02" db="EMBL/GenBank/DDBJ databases">
        <title>De Novo genome assembly of isolated myxobacteria.</title>
        <authorList>
            <person name="Stevens D.C."/>
        </authorList>
    </citation>
    <scope>NUCLEOTIDE SEQUENCE [LARGE SCALE GENOMIC DNA]</scope>
    <source>
        <strain evidence="1 2">SCHIC003</strain>
    </source>
</reference>
<dbReference type="InterPro" id="IPR045459">
    <property type="entry name" value="DUF5908"/>
</dbReference>
<dbReference type="Proteomes" id="UP000663090">
    <property type="component" value="Chromosome"/>
</dbReference>
<organism evidence="1 2">
    <name type="scientific">Myxococcus landrumensis</name>
    <dbReference type="NCBI Taxonomy" id="2813577"/>
    <lineage>
        <taxon>Bacteria</taxon>
        <taxon>Pseudomonadati</taxon>
        <taxon>Myxococcota</taxon>
        <taxon>Myxococcia</taxon>
        <taxon>Myxococcales</taxon>
        <taxon>Cystobacterineae</taxon>
        <taxon>Myxococcaceae</taxon>
        <taxon>Myxococcus</taxon>
    </lineage>
</organism>